<dbReference type="EMBL" id="GU474929">
    <property type="protein sequence ID" value="ADI19658.1"/>
    <property type="molecule type" value="Genomic_DNA"/>
</dbReference>
<proteinExistence type="predicted"/>
<accession>E0XZ17</accession>
<sequence length="52" mass="6083">MDVQYYSVRTWVFKQSGSVSRCLLANSMKNRNKGRVTKTLGFLFVQPTLWCH</sequence>
<dbReference type="AlphaFoldDB" id="E0XZ17"/>
<organism evidence="1">
    <name type="scientific">uncultured Alteromonadales bacterium HF4000_16C08</name>
    <dbReference type="NCBI Taxonomy" id="710734"/>
    <lineage>
        <taxon>Bacteria</taxon>
        <taxon>Pseudomonadati</taxon>
        <taxon>Pseudomonadota</taxon>
        <taxon>Gammaproteobacteria</taxon>
        <taxon>Alteromonadales</taxon>
        <taxon>environmental samples</taxon>
    </lineage>
</organism>
<name>E0XZ17_9GAMM</name>
<protein>
    <submittedName>
        <fullName evidence="1">Uncharacterized protein</fullName>
    </submittedName>
</protein>
<evidence type="ECO:0000313" key="1">
    <source>
        <dbReference type="EMBL" id="ADI19658.1"/>
    </source>
</evidence>
<reference evidence="1" key="1">
    <citation type="journal article" date="2011" name="Environ. Microbiol.">
        <title>Time-series analyses of Monterey Bay coastal microbial picoplankton using a 'genome proxy' microarray.</title>
        <authorList>
            <person name="Rich V.I."/>
            <person name="Pham V.D."/>
            <person name="Eppley J."/>
            <person name="Shi Y."/>
            <person name="DeLong E.F."/>
        </authorList>
    </citation>
    <scope>NUCLEOTIDE SEQUENCE</scope>
</reference>